<dbReference type="EMBL" id="JAACJO010000002">
    <property type="protein sequence ID" value="KAF5362254.1"/>
    <property type="molecule type" value="Genomic_DNA"/>
</dbReference>
<organism evidence="2 3">
    <name type="scientific">Leucocoprinus leucothites</name>
    <dbReference type="NCBI Taxonomy" id="201217"/>
    <lineage>
        <taxon>Eukaryota</taxon>
        <taxon>Fungi</taxon>
        <taxon>Dikarya</taxon>
        <taxon>Basidiomycota</taxon>
        <taxon>Agaricomycotina</taxon>
        <taxon>Agaricomycetes</taxon>
        <taxon>Agaricomycetidae</taxon>
        <taxon>Agaricales</taxon>
        <taxon>Agaricineae</taxon>
        <taxon>Agaricaceae</taxon>
        <taxon>Leucocoprinus</taxon>
    </lineage>
</organism>
<dbReference type="GO" id="GO:0005524">
    <property type="term" value="F:ATP binding"/>
    <property type="evidence" value="ECO:0007669"/>
    <property type="project" value="InterPro"/>
</dbReference>
<gene>
    <name evidence="2" type="ORF">D9756_002527</name>
</gene>
<sequence length="323" mass="37443">MPTSLNNSFELLARGVRESQISRAIFLTEGPIDSAATDEPSESSNGRVHVVRISVSAKSAVNPNFYVDRLKFWIRNQLEPRAHLMQFHSLHLAPDDSQLTIFTGRHRGNIMEYITSNPDCDRFVLLRDLLTGLDWLHQRDFIHGDIRASNIFVKPDGQCYFGEFSPTRTPTRERLLSESWLAPELFNPRVICDALIDRWRDYYGEFRAECDLFAFGCLIVQVYTGELPSPQRYPIDKKLDQDGLLELRRHRSPKEQECVPAGMQSVISYMLSYHPTARRTSTDLMKALWVKNPGDYMRKTASVPYVMAKYQMRRLWRSGYLRD</sequence>
<protein>
    <recommendedName>
        <fullName evidence="1">Protein kinase domain-containing protein</fullName>
    </recommendedName>
</protein>
<dbReference type="SMART" id="SM00220">
    <property type="entry name" value="S_TKc"/>
    <property type="match status" value="1"/>
</dbReference>
<evidence type="ECO:0000313" key="2">
    <source>
        <dbReference type="EMBL" id="KAF5362254.1"/>
    </source>
</evidence>
<accession>A0A8H5GC34</accession>
<keyword evidence="3" id="KW-1185">Reference proteome</keyword>
<evidence type="ECO:0000259" key="1">
    <source>
        <dbReference type="PROSITE" id="PS50011"/>
    </source>
</evidence>
<comment type="caution">
    <text evidence="2">The sequence shown here is derived from an EMBL/GenBank/DDBJ whole genome shotgun (WGS) entry which is preliminary data.</text>
</comment>
<dbReference type="GO" id="GO:0005737">
    <property type="term" value="C:cytoplasm"/>
    <property type="evidence" value="ECO:0007669"/>
    <property type="project" value="TreeGrafter"/>
</dbReference>
<dbReference type="OrthoDB" id="3248549at2759"/>
<dbReference type="InterPro" id="IPR011009">
    <property type="entry name" value="Kinase-like_dom_sf"/>
</dbReference>
<dbReference type="Gene3D" id="1.10.510.10">
    <property type="entry name" value="Transferase(Phosphotransferase) domain 1"/>
    <property type="match status" value="1"/>
</dbReference>
<dbReference type="PROSITE" id="PS50011">
    <property type="entry name" value="PROTEIN_KINASE_DOM"/>
    <property type="match status" value="1"/>
</dbReference>
<dbReference type="SUPFAM" id="SSF56112">
    <property type="entry name" value="Protein kinase-like (PK-like)"/>
    <property type="match status" value="1"/>
</dbReference>
<feature type="domain" description="Protein kinase" evidence="1">
    <location>
        <begin position="21"/>
        <end position="290"/>
    </location>
</feature>
<dbReference type="GO" id="GO:0004674">
    <property type="term" value="F:protein serine/threonine kinase activity"/>
    <property type="evidence" value="ECO:0007669"/>
    <property type="project" value="TreeGrafter"/>
</dbReference>
<dbReference type="PANTHER" id="PTHR24361">
    <property type="entry name" value="MITOGEN-ACTIVATED KINASE KINASE KINASE"/>
    <property type="match status" value="1"/>
</dbReference>
<name>A0A8H5GC34_9AGAR</name>
<dbReference type="AlphaFoldDB" id="A0A8H5GC34"/>
<dbReference type="PROSITE" id="PS00109">
    <property type="entry name" value="PROTEIN_KINASE_TYR"/>
    <property type="match status" value="1"/>
</dbReference>
<reference evidence="2 3" key="1">
    <citation type="journal article" date="2020" name="ISME J.">
        <title>Uncovering the hidden diversity of litter-decomposition mechanisms in mushroom-forming fungi.</title>
        <authorList>
            <person name="Floudas D."/>
            <person name="Bentzer J."/>
            <person name="Ahren D."/>
            <person name="Johansson T."/>
            <person name="Persson P."/>
            <person name="Tunlid A."/>
        </authorList>
    </citation>
    <scope>NUCLEOTIDE SEQUENCE [LARGE SCALE GENOMIC DNA]</scope>
    <source>
        <strain evidence="2 3">CBS 146.42</strain>
    </source>
</reference>
<dbReference type="InterPro" id="IPR000719">
    <property type="entry name" value="Prot_kinase_dom"/>
</dbReference>
<dbReference type="InterPro" id="IPR008266">
    <property type="entry name" value="Tyr_kinase_AS"/>
</dbReference>
<evidence type="ECO:0000313" key="3">
    <source>
        <dbReference type="Proteomes" id="UP000559027"/>
    </source>
</evidence>
<dbReference type="Proteomes" id="UP000559027">
    <property type="component" value="Unassembled WGS sequence"/>
</dbReference>
<dbReference type="InterPro" id="IPR053235">
    <property type="entry name" value="Ser_Thr_kinase"/>
</dbReference>
<dbReference type="Pfam" id="PF00069">
    <property type="entry name" value="Pkinase"/>
    <property type="match status" value="1"/>
</dbReference>
<proteinExistence type="predicted"/>